<dbReference type="EMBL" id="NCVQ01000009">
    <property type="protein sequence ID" value="PWZ09172.1"/>
    <property type="molecule type" value="Genomic_DNA"/>
</dbReference>
<evidence type="ECO:0000256" key="1">
    <source>
        <dbReference type="SAM" id="MobiDB-lite"/>
    </source>
</evidence>
<organism evidence="2">
    <name type="scientific">Zea mays</name>
    <name type="common">Maize</name>
    <dbReference type="NCBI Taxonomy" id="4577"/>
    <lineage>
        <taxon>Eukaryota</taxon>
        <taxon>Viridiplantae</taxon>
        <taxon>Streptophyta</taxon>
        <taxon>Embryophyta</taxon>
        <taxon>Tracheophyta</taxon>
        <taxon>Spermatophyta</taxon>
        <taxon>Magnoliopsida</taxon>
        <taxon>Liliopsida</taxon>
        <taxon>Poales</taxon>
        <taxon>Poaceae</taxon>
        <taxon>PACMAD clade</taxon>
        <taxon>Panicoideae</taxon>
        <taxon>Andropogonodae</taxon>
        <taxon>Andropogoneae</taxon>
        <taxon>Tripsacinae</taxon>
        <taxon>Zea</taxon>
    </lineage>
</organism>
<comment type="caution">
    <text evidence="2">The sequence shown here is derived from an EMBL/GenBank/DDBJ whole genome shotgun (WGS) entry which is preliminary data.</text>
</comment>
<dbReference type="PANTHER" id="PTHR45806:SF13">
    <property type="entry name" value="OS01G0964000 PROTEIN"/>
    <property type="match status" value="1"/>
</dbReference>
<dbReference type="Proteomes" id="UP000251960">
    <property type="component" value="Chromosome 8"/>
</dbReference>
<gene>
    <name evidence="2" type="primary">YKT61_2</name>
    <name evidence="2" type="ORF">Zm00014a_006942</name>
</gene>
<accession>A0A3L6DKK3</accession>
<dbReference type="PANTHER" id="PTHR45806">
    <property type="entry name" value="SYNAPTOBREVIN HOMOLOG YKT6"/>
    <property type="match status" value="1"/>
</dbReference>
<dbReference type="InterPro" id="IPR011012">
    <property type="entry name" value="Longin-like_dom_sf"/>
</dbReference>
<dbReference type="AlphaFoldDB" id="A0A3L6DKK3"/>
<feature type="compositionally biased region" description="Basic and acidic residues" evidence="1">
    <location>
        <begin position="212"/>
        <end position="236"/>
    </location>
</feature>
<evidence type="ECO:0000313" key="2">
    <source>
        <dbReference type="EMBL" id="PWZ09172.1"/>
    </source>
</evidence>
<feature type="region of interest" description="Disordered" evidence="1">
    <location>
        <begin position="197"/>
        <end position="236"/>
    </location>
</feature>
<sequence>MKITALLVLKSPGDSSTSASGVGEQQEEAVVLANSSDVSHFGYFQRAAAREFILFVARTAALRTPAGTRQNVQHEGTGCGNLIIHDLPRYCHMSKTTHQSHTASVSRAIFPAARPPPYPYPYHLYQYPPSSYGQPPTSEAGIQASFPIRLYAPPPPATDGSQASFQVPPYAPPPYAPPPHEAPHLYAPPPYGAPPPVAPLFVGSENQAEENLVPKENRPKRLEWTTADEKKRDPAEADKLLKIQRDLDETKIILEHD</sequence>
<dbReference type="SUPFAM" id="SSF64356">
    <property type="entry name" value="SNARE-like"/>
    <property type="match status" value="1"/>
</dbReference>
<dbReference type="Gene3D" id="3.30.450.50">
    <property type="entry name" value="Longin domain"/>
    <property type="match status" value="1"/>
</dbReference>
<protein>
    <submittedName>
        <fullName evidence="2">VAMP-like protein YKT61</fullName>
    </submittedName>
</protein>
<name>A0A3L6DKK3_MAIZE</name>
<reference evidence="2" key="1">
    <citation type="journal article" date="2018" name="Nat. Genet.">
        <title>Extensive intraspecific gene order and gene structural variations between Mo17 and other maize genomes.</title>
        <authorList>
            <person name="Sun S."/>
            <person name="Zhou Y."/>
            <person name="Chen J."/>
            <person name="Shi J."/>
            <person name="Zhao H."/>
            <person name="Zhao H."/>
            <person name="Song W."/>
            <person name="Zhang M."/>
            <person name="Cui Y."/>
            <person name="Dong X."/>
            <person name="Liu H."/>
            <person name="Ma X."/>
            <person name="Jiao Y."/>
            <person name="Wang B."/>
            <person name="Wei X."/>
            <person name="Stein J.C."/>
            <person name="Glaubitz J.C."/>
            <person name="Lu F."/>
            <person name="Yu G."/>
            <person name="Liang C."/>
            <person name="Fengler K."/>
            <person name="Li B."/>
            <person name="Rafalski A."/>
            <person name="Schnable P.S."/>
            <person name="Ware D.H."/>
            <person name="Buckler E.S."/>
            <person name="Lai J."/>
        </authorList>
    </citation>
    <scope>NUCLEOTIDE SEQUENCE [LARGE SCALE GENOMIC DNA]</scope>
    <source>
        <tissue evidence="2">Seedling</tissue>
    </source>
</reference>
<proteinExistence type="predicted"/>
<dbReference type="ExpressionAtlas" id="A0A3L6DKK3">
    <property type="expression patterns" value="baseline"/>
</dbReference>